<evidence type="ECO:0000313" key="2">
    <source>
        <dbReference type="Proteomes" id="UP000180254"/>
    </source>
</evidence>
<proteinExistence type="predicted"/>
<dbReference type="Proteomes" id="UP000180254">
    <property type="component" value="Unassembled WGS sequence"/>
</dbReference>
<dbReference type="RefSeq" id="WP_071062742.1">
    <property type="nucleotide sequence ID" value="NZ_MKIE01000004.1"/>
</dbReference>
<accession>A0A1S1V668</accession>
<comment type="caution">
    <text evidence="1">The sequence shown here is derived from an EMBL/GenBank/DDBJ whole genome shotgun (WGS) entry which is preliminary data.</text>
</comment>
<evidence type="ECO:0000313" key="1">
    <source>
        <dbReference type="EMBL" id="OHW62151.1"/>
    </source>
</evidence>
<protein>
    <submittedName>
        <fullName evidence="1">Uncharacterized protein</fullName>
    </submittedName>
</protein>
<organism evidence="1 2">
    <name type="scientific">Andreesenia angusta</name>
    <dbReference type="NCBI Taxonomy" id="39480"/>
    <lineage>
        <taxon>Bacteria</taxon>
        <taxon>Bacillati</taxon>
        <taxon>Bacillota</taxon>
        <taxon>Tissierellia</taxon>
        <taxon>Tissierellales</taxon>
        <taxon>Gottschalkiaceae</taxon>
        <taxon>Andreesenia</taxon>
    </lineage>
</organism>
<reference evidence="1 2" key="1">
    <citation type="submission" date="2016-09" db="EMBL/GenBank/DDBJ databases">
        <title>Genome sequence of Eubacterium angustum.</title>
        <authorList>
            <person name="Poehlein A."/>
            <person name="Daniel R."/>
        </authorList>
    </citation>
    <scope>NUCLEOTIDE SEQUENCE [LARGE SCALE GENOMIC DNA]</scope>
    <source>
        <strain evidence="1 2">DSM 1989</strain>
    </source>
</reference>
<dbReference type="AlphaFoldDB" id="A0A1S1V668"/>
<dbReference type="STRING" id="39480.EUAN_12200"/>
<name>A0A1S1V668_9FIRM</name>
<keyword evidence="2" id="KW-1185">Reference proteome</keyword>
<dbReference type="EMBL" id="MKIE01000004">
    <property type="protein sequence ID" value="OHW62151.1"/>
    <property type="molecule type" value="Genomic_DNA"/>
</dbReference>
<gene>
    <name evidence="1" type="ORF">EUAN_12200</name>
</gene>
<sequence length="263" mass="31322">MNRKEGTHYNKNEKVKRDQLIFMTEKISNFKIGRDDVNFDSEYQKIKRINTLLKKSCLTFEMSSDINKLYTAIYIVYHNKNIQSILKKKVNRKELSLLEKREYYKLIEVCFGDKVLANDKEYDTLKSVFKAIDIIYEIVESVGRDIDLFLIMIEIMLKKGENIEPIIKDIYNYKCIQNIGLEEIRTKMMYEKPYNMILDKKNIDSKHVVECKYYEAKEVLESVLGEKGKSYVRIDCMGKDYSEIKKFIEESYEDEYSLVNLKL</sequence>